<dbReference type="RefSeq" id="WP_248668686.1">
    <property type="nucleotide sequence ID" value="NZ_JALPRX010000089.1"/>
</dbReference>
<gene>
    <name evidence="2" type="ORF">M0638_19540</name>
</gene>
<protein>
    <submittedName>
        <fullName evidence="2">Uncharacterized protein</fullName>
    </submittedName>
</protein>
<accession>A0A9X1YD82</accession>
<evidence type="ECO:0000313" key="2">
    <source>
        <dbReference type="EMBL" id="MCK8786572.1"/>
    </source>
</evidence>
<sequence length="129" mass="14304">MGGKGLQEADLREGLREGGKVLGWLVVARGDGPDVEYAIYIRPSWTRGYRILRTWRDKEDRTFRSLDKLFKLPSAFNYHAPITVYPQGCPELHKFRGVLARDGGVPASDGPDGTDGEADTPEHPPQPAD</sequence>
<reference evidence="2" key="1">
    <citation type="submission" date="2022-04" db="EMBL/GenBank/DDBJ databases">
        <title>Roseomonas acroporae sp. nov., isolated from coral Acropora digitifera.</title>
        <authorList>
            <person name="Sun H."/>
        </authorList>
    </citation>
    <scope>NUCLEOTIDE SEQUENCE</scope>
    <source>
        <strain evidence="2">NAR14</strain>
    </source>
</reference>
<dbReference type="AlphaFoldDB" id="A0A9X1YD82"/>
<dbReference type="Proteomes" id="UP001139516">
    <property type="component" value="Unassembled WGS sequence"/>
</dbReference>
<keyword evidence="3" id="KW-1185">Reference proteome</keyword>
<evidence type="ECO:0000313" key="3">
    <source>
        <dbReference type="Proteomes" id="UP001139516"/>
    </source>
</evidence>
<proteinExistence type="predicted"/>
<feature type="region of interest" description="Disordered" evidence="1">
    <location>
        <begin position="100"/>
        <end position="129"/>
    </location>
</feature>
<organism evidence="2 3">
    <name type="scientific">Roseomonas acroporae</name>
    <dbReference type="NCBI Taxonomy" id="2937791"/>
    <lineage>
        <taxon>Bacteria</taxon>
        <taxon>Pseudomonadati</taxon>
        <taxon>Pseudomonadota</taxon>
        <taxon>Alphaproteobacteria</taxon>
        <taxon>Acetobacterales</taxon>
        <taxon>Roseomonadaceae</taxon>
        <taxon>Roseomonas</taxon>
    </lineage>
</organism>
<dbReference type="EMBL" id="JALPRX010000089">
    <property type="protein sequence ID" value="MCK8786572.1"/>
    <property type="molecule type" value="Genomic_DNA"/>
</dbReference>
<evidence type="ECO:0000256" key="1">
    <source>
        <dbReference type="SAM" id="MobiDB-lite"/>
    </source>
</evidence>
<name>A0A9X1YD82_9PROT</name>
<comment type="caution">
    <text evidence="2">The sequence shown here is derived from an EMBL/GenBank/DDBJ whole genome shotgun (WGS) entry which is preliminary data.</text>
</comment>